<dbReference type="RefSeq" id="WP_144853850.1">
    <property type="nucleotide sequence ID" value="NZ_VNJI01000054.1"/>
</dbReference>
<dbReference type="Gene3D" id="3.40.50.20">
    <property type="match status" value="1"/>
</dbReference>
<dbReference type="CDD" id="cd03360">
    <property type="entry name" value="LbH_AT_putative"/>
    <property type="match status" value="1"/>
</dbReference>
<dbReference type="Pfam" id="PF17836">
    <property type="entry name" value="PglD_N"/>
    <property type="match status" value="1"/>
</dbReference>
<dbReference type="NCBIfam" id="TIGR03570">
    <property type="entry name" value="NeuD_NnaD"/>
    <property type="match status" value="1"/>
</dbReference>
<dbReference type="Proteomes" id="UP000317036">
    <property type="component" value="Unassembled WGS sequence"/>
</dbReference>
<reference evidence="4 5" key="1">
    <citation type="submission" date="2019-07" db="EMBL/GenBank/DDBJ databases">
        <authorList>
            <person name="Kim J."/>
        </authorList>
    </citation>
    <scope>NUCLEOTIDE SEQUENCE [LARGE SCALE GENOMIC DNA]</scope>
    <source>
        <strain evidence="4 5">JC52</strain>
    </source>
</reference>
<dbReference type="PANTHER" id="PTHR43300">
    <property type="entry name" value="ACETYLTRANSFERASE"/>
    <property type="match status" value="1"/>
</dbReference>
<evidence type="ECO:0000259" key="3">
    <source>
        <dbReference type="Pfam" id="PF17836"/>
    </source>
</evidence>
<dbReference type="InterPro" id="IPR011004">
    <property type="entry name" value="Trimer_LpxA-like_sf"/>
</dbReference>
<sequence>MELVIIGAGGHSKVIQDMIHCVSDLCEIRAILDDKYDVLSSVHGIYEGPIASANYLHSVNSNLKFVIAIGNNRIRRLLAKKLGLPDDAYISLIHPTAVVSPSARIGSGTVVMPNAVINADAIIGRHAIINTGAIVEHDNAIGDYVHVAPHATLTGSVTAEEGSMIGAGATVIPGRTIGEWAIIGAGASVINNISPQSTAVGTPAVIIKTASNEAETEASKSA</sequence>
<keyword evidence="4" id="KW-0808">Transferase</keyword>
<name>A0A559K0J8_9BACL</name>
<feature type="active site" description="Proton acceptor" evidence="1">
    <location>
        <position position="137"/>
    </location>
</feature>
<dbReference type="InterPro" id="IPR001451">
    <property type="entry name" value="Hexapep"/>
</dbReference>
<evidence type="ECO:0000313" key="4">
    <source>
        <dbReference type="EMBL" id="TVY05651.1"/>
    </source>
</evidence>
<feature type="binding site" evidence="2">
    <location>
        <position position="146"/>
    </location>
    <ligand>
        <name>acetyl-CoA</name>
        <dbReference type="ChEBI" id="CHEBI:57288"/>
    </ligand>
</feature>
<feature type="site" description="Increases basicity of active site His" evidence="1">
    <location>
        <position position="138"/>
    </location>
</feature>
<dbReference type="Pfam" id="PF00132">
    <property type="entry name" value="Hexapep"/>
    <property type="match status" value="1"/>
</dbReference>
<accession>A0A559K0J8</accession>
<evidence type="ECO:0000256" key="1">
    <source>
        <dbReference type="PIRSR" id="PIRSR620019-1"/>
    </source>
</evidence>
<feature type="domain" description="PglD N-terminal" evidence="3">
    <location>
        <begin position="3"/>
        <end position="82"/>
    </location>
</feature>
<keyword evidence="5" id="KW-1185">Reference proteome</keyword>
<comment type="caution">
    <text evidence="4">The sequence shown here is derived from an EMBL/GenBank/DDBJ whole genome shotgun (WGS) entry which is preliminary data.</text>
</comment>
<dbReference type="InterPro" id="IPR041561">
    <property type="entry name" value="PglD_N"/>
</dbReference>
<dbReference type="EMBL" id="VNJI01000054">
    <property type="protein sequence ID" value="TVY05651.1"/>
    <property type="molecule type" value="Genomic_DNA"/>
</dbReference>
<proteinExistence type="predicted"/>
<dbReference type="InterPro" id="IPR050179">
    <property type="entry name" value="Trans_hexapeptide_repeat"/>
</dbReference>
<gene>
    <name evidence="4" type="ORF">FPZ49_29185</name>
</gene>
<dbReference type="Gene3D" id="2.160.10.10">
    <property type="entry name" value="Hexapeptide repeat proteins"/>
    <property type="match status" value="1"/>
</dbReference>
<protein>
    <submittedName>
        <fullName evidence="4">Acetyltransferase</fullName>
    </submittedName>
</protein>
<dbReference type="SUPFAM" id="SSF51161">
    <property type="entry name" value="Trimeric LpxA-like enzymes"/>
    <property type="match status" value="1"/>
</dbReference>
<evidence type="ECO:0000256" key="2">
    <source>
        <dbReference type="PIRSR" id="PIRSR620019-2"/>
    </source>
</evidence>
<evidence type="ECO:0000313" key="5">
    <source>
        <dbReference type="Proteomes" id="UP000317036"/>
    </source>
</evidence>
<dbReference type="AlphaFoldDB" id="A0A559K0J8"/>
<dbReference type="PANTHER" id="PTHR43300:SF7">
    <property type="entry name" value="UDP-N-ACETYLBACILLOSAMINE N-ACETYLTRANSFERASE"/>
    <property type="match status" value="1"/>
</dbReference>
<feature type="binding site" evidence="2">
    <location>
        <position position="70"/>
    </location>
    <ligand>
        <name>substrate</name>
    </ligand>
</feature>
<dbReference type="GO" id="GO:0016740">
    <property type="term" value="F:transferase activity"/>
    <property type="evidence" value="ECO:0007669"/>
    <property type="project" value="UniProtKB-KW"/>
</dbReference>
<organism evidence="4 5">
    <name type="scientific">Paenibacillus cremeus</name>
    <dbReference type="NCBI Taxonomy" id="2163881"/>
    <lineage>
        <taxon>Bacteria</taxon>
        <taxon>Bacillati</taxon>
        <taxon>Bacillota</taxon>
        <taxon>Bacilli</taxon>
        <taxon>Bacillales</taxon>
        <taxon>Paenibacillaceae</taxon>
        <taxon>Paenibacillus</taxon>
    </lineage>
</organism>
<dbReference type="OrthoDB" id="9794407at2"/>
<dbReference type="InterPro" id="IPR020019">
    <property type="entry name" value="AcTrfase_PglD-like"/>
</dbReference>